<protein>
    <recommendedName>
        <fullName evidence="1">N-acetyltransferase domain-containing protein</fullName>
    </recommendedName>
</protein>
<evidence type="ECO:0000313" key="2">
    <source>
        <dbReference type="EMBL" id="KAK4140959.1"/>
    </source>
</evidence>
<reference evidence="2" key="1">
    <citation type="journal article" date="2023" name="Mol. Phylogenet. Evol.">
        <title>Genome-scale phylogeny and comparative genomics of the fungal order Sordariales.</title>
        <authorList>
            <person name="Hensen N."/>
            <person name="Bonometti L."/>
            <person name="Westerberg I."/>
            <person name="Brannstrom I.O."/>
            <person name="Guillou S."/>
            <person name="Cros-Aarteil S."/>
            <person name="Calhoun S."/>
            <person name="Haridas S."/>
            <person name="Kuo A."/>
            <person name="Mondo S."/>
            <person name="Pangilinan J."/>
            <person name="Riley R."/>
            <person name="LaButti K."/>
            <person name="Andreopoulos B."/>
            <person name="Lipzen A."/>
            <person name="Chen C."/>
            <person name="Yan M."/>
            <person name="Daum C."/>
            <person name="Ng V."/>
            <person name="Clum A."/>
            <person name="Steindorff A."/>
            <person name="Ohm R.A."/>
            <person name="Martin F."/>
            <person name="Silar P."/>
            <person name="Natvig D.O."/>
            <person name="Lalanne C."/>
            <person name="Gautier V."/>
            <person name="Ament-Velasquez S.L."/>
            <person name="Kruys A."/>
            <person name="Hutchinson M.I."/>
            <person name="Powell A.J."/>
            <person name="Barry K."/>
            <person name="Miller A.N."/>
            <person name="Grigoriev I.V."/>
            <person name="Debuchy R."/>
            <person name="Gladieux P."/>
            <person name="Hiltunen Thoren M."/>
            <person name="Johannesson H."/>
        </authorList>
    </citation>
    <scope>NUCLEOTIDE SEQUENCE</scope>
    <source>
        <strain evidence="2">CBS 141.50</strain>
    </source>
</reference>
<accession>A0AAN6UXV2</accession>
<dbReference type="GeneID" id="87814718"/>
<reference evidence="2" key="2">
    <citation type="submission" date="2023-05" db="EMBL/GenBank/DDBJ databases">
        <authorList>
            <consortium name="Lawrence Berkeley National Laboratory"/>
            <person name="Steindorff A."/>
            <person name="Hensen N."/>
            <person name="Bonometti L."/>
            <person name="Westerberg I."/>
            <person name="Brannstrom I.O."/>
            <person name="Guillou S."/>
            <person name="Cros-Aarteil S."/>
            <person name="Calhoun S."/>
            <person name="Haridas S."/>
            <person name="Kuo A."/>
            <person name="Mondo S."/>
            <person name="Pangilinan J."/>
            <person name="Riley R."/>
            <person name="Labutti K."/>
            <person name="Andreopoulos B."/>
            <person name="Lipzen A."/>
            <person name="Chen C."/>
            <person name="Yanf M."/>
            <person name="Daum C."/>
            <person name="Ng V."/>
            <person name="Clum A."/>
            <person name="Ohm R."/>
            <person name="Martin F."/>
            <person name="Silar P."/>
            <person name="Natvig D."/>
            <person name="Lalanne C."/>
            <person name="Gautier V."/>
            <person name="Ament-Velasquez S.L."/>
            <person name="Kruys A."/>
            <person name="Hutchinson M.I."/>
            <person name="Powell A.J."/>
            <person name="Barry K."/>
            <person name="Miller A.N."/>
            <person name="Grigoriev I.V."/>
            <person name="Debuchy R."/>
            <person name="Gladieux P."/>
            <person name="Thoren M.H."/>
            <person name="Johannesson H."/>
        </authorList>
    </citation>
    <scope>NUCLEOTIDE SEQUENCE</scope>
    <source>
        <strain evidence="2">CBS 141.50</strain>
    </source>
</reference>
<gene>
    <name evidence="2" type="ORF">C8A04DRAFT_14466</name>
</gene>
<dbReference type="AlphaFoldDB" id="A0AAN6UXV2"/>
<dbReference type="SUPFAM" id="SSF55729">
    <property type="entry name" value="Acyl-CoA N-acyltransferases (Nat)"/>
    <property type="match status" value="1"/>
</dbReference>
<dbReference type="InterPro" id="IPR052523">
    <property type="entry name" value="Trichothecene_AcTrans"/>
</dbReference>
<dbReference type="GO" id="GO:0016747">
    <property type="term" value="F:acyltransferase activity, transferring groups other than amino-acyl groups"/>
    <property type="evidence" value="ECO:0007669"/>
    <property type="project" value="InterPro"/>
</dbReference>
<dbReference type="PROSITE" id="PS51186">
    <property type="entry name" value="GNAT"/>
    <property type="match status" value="1"/>
</dbReference>
<dbReference type="Pfam" id="PF13673">
    <property type="entry name" value="Acetyltransf_10"/>
    <property type="match status" value="1"/>
</dbReference>
<dbReference type="Proteomes" id="UP001302676">
    <property type="component" value="Unassembled WGS sequence"/>
</dbReference>
<dbReference type="InterPro" id="IPR016181">
    <property type="entry name" value="Acyl_CoA_acyltransferase"/>
</dbReference>
<dbReference type="PANTHER" id="PTHR42791:SF2">
    <property type="entry name" value="N-ACETYLTRANSFERASE DOMAIN-CONTAINING PROTEIN"/>
    <property type="match status" value="1"/>
</dbReference>
<evidence type="ECO:0000313" key="3">
    <source>
        <dbReference type="Proteomes" id="UP001302676"/>
    </source>
</evidence>
<dbReference type="RefSeq" id="XP_062634330.1">
    <property type="nucleotide sequence ID" value="XM_062778105.1"/>
</dbReference>
<comment type="caution">
    <text evidence="2">The sequence shown here is derived from an EMBL/GenBank/DDBJ whole genome shotgun (WGS) entry which is preliminary data.</text>
</comment>
<keyword evidence="3" id="KW-1185">Reference proteome</keyword>
<dbReference type="InterPro" id="IPR000182">
    <property type="entry name" value="GNAT_dom"/>
</dbReference>
<dbReference type="PANTHER" id="PTHR42791">
    <property type="entry name" value="GNAT FAMILY ACETYLTRANSFERASE"/>
    <property type="match status" value="1"/>
</dbReference>
<organism evidence="2 3">
    <name type="scientific">Dichotomopilus funicola</name>
    <dbReference type="NCBI Taxonomy" id="1934379"/>
    <lineage>
        <taxon>Eukaryota</taxon>
        <taxon>Fungi</taxon>
        <taxon>Dikarya</taxon>
        <taxon>Ascomycota</taxon>
        <taxon>Pezizomycotina</taxon>
        <taxon>Sordariomycetes</taxon>
        <taxon>Sordariomycetidae</taxon>
        <taxon>Sordariales</taxon>
        <taxon>Chaetomiaceae</taxon>
        <taxon>Dichotomopilus</taxon>
    </lineage>
</organism>
<proteinExistence type="predicted"/>
<name>A0AAN6UXV2_9PEZI</name>
<dbReference type="CDD" id="cd04301">
    <property type="entry name" value="NAT_SF"/>
    <property type="match status" value="1"/>
</dbReference>
<feature type="domain" description="N-acetyltransferase" evidence="1">
    <location>
        <begin position="82"/>
        <end position="236"/>
    </location>
</feature>
<dbReference type="EMBL" id="MU853620">
    <property type="protein sequence ID" value="KAK4140959.1"/>
    <property type="molecule type" value="Genomic_DNA"/>
</dbReference>
<dbReference type="Gene3D" id="3.40.630.30">
    <property type="match status" value="1"/>
</dbReference>
<evidence type="ECO:0000259" key="1">
    <source>
        <dbReference type="PROSITE" id="PS51186"/>
    </source>
</evidence>
<sequence length="247" mass="27711">MPFTLTQVTIADGPALAANNIPAFWADPHWRLEWRHRTLEYHISQVALRYPRTLIRNPDTSRHQKAVDDGTGEVLGYARWTIPIDAVREVGVGEEGGQTVVVWPEAVGPRVTPEEEEEIQRVAGTAVWDPDGATDPLLEPARKIEEEILARKTYMRLDYLAVHPKHQRQGVATALVKSGLEQANKLGLDVFVRAMKPGVPVYQRLGFRLERELIQDDSEYGGPGDFGDYFLVYEQSGRGDSDEKDAP</sequence>